<keyword evidence="6 8" id="KW-1133">Transmembrane helix</keyword>
<dbReference type="Proteomes" id="UP000038011">
    <property type="component" value="Unassembled WGS sequence"/>
</dbReference>
<feature type="transmembrane region" description="Helical" evidence="8">
    <location>
        <begin position="423"/>
        <end position="446"/>
    </location>
</feature>
<keyword evidence="7 8" id="KW-0472">Membrane</keyword>
<feature type="transmembrane region" description="Helical" evidence="8">
    <location>
        <begin position="53"/>
        <end position="82"/>
    </location>
</feature>
<gene>
    <name evidence="10" type="ORF">SU32_09300</name>
</gene>
<dbReference type="PATRIC" id="fig|1514904.3.peg.689"/>
<comment type="caution">
    <text evidence="10">The sequence shown here is derived from an EMBL/GenBank/DDBJ whole genome shotgun (WGS) entry which is preliminary data.</text>
</comment>
<comment type="subcellular location">
    <subcellularLocation>
        <location evidence="1">Cell inner membrane</location>
        <topology evidence="1">Multi-pass membrane protein</topology>
    </subcellularLocation>
    <subcellularLocation>
        <location evidence="8">Cell membrane</location>
        <topology evidence="8">Multi-pass membrane protein</topology>
    </subcellularLocation>
</comment>
<feature type="domain" description="ABC transmembrane type-1" evidence="9">
    <location>
        <begin position="54"/>
        <end position="262"/>
    </location>
</feature>
<accession>A0A0M9GMX8</accession>
<evidence type="ECO:0000256" key="3">
    <source>
        <dbReference type="ARBA" id="ARBA00022475"/>
    </source>
</evidence>
<proteinExistence type="inferred from homology"/>
<comment type="similarity">
    <text evidence="8">Belongs to the binding-protein-dependent transport system permease family.</text>
</comment>
<feature type="transmembrane region" description="Helical" evidence="8">
    <location>
        <begin position="135"/>
        <end position="159"/>
    </location>
</feature>
<evidence type="ECO:0000256" key="4">
    <source>
        <dbReference type="ARBA" id="ARBA00022519"/>
    </source>
</evidence>
<keyword evidence="5 8" id="KW-0812">Transmembrane</keyword>
<dbReference type="InterPro" id="IPR000515">
    <property type="entry name" value="MetI-like"/>
</dbReference>
<dbReference type="Gene3D" id="1.10.3720.10">
    <property type="entry name" value="MetI-like"/>
    <property type="match status" value="2"/>
</dbReference>
<feature type="transmembrane region" description="Helical" evidence="8">
    <location>
        <begin position="467"/>
        <end position="491"/>
    </location>
</feature>
<dbReference type="EMBL" id="JXMU01000012">
    <property type="protein sequence ID" value="KPB01259.1"/>
    <property type="molecule type" value="Genomic_DNA"/>
</dbReference>
<dbReference type="PANTHER" id="PTHR43357:SF3">
    <property type="entry name" value="FE(3+)-TRANSPORT SYSTEM PERMEASE PROTEIN FBPB 2"/>
    <property type="match status" value="1"/>
</dbReference>
<evidence type="ECO:0000313" key="11">
    <source>
        <dbReference type="Proteomes" id="UP000038011"/>
    </source>
</evidence>
<keyword evidence="2 8" id="KW-0813">Transport</keyword>
<dbReference type="InterPro" id="IPR035906">
    <property type="entry name" value="MetI-like_sf"/>
</dbReference>
<evidence type="ECO:0000256" key="6">
    <source>
        <dbReference type="ARBA" id="ARBA00022989"/>
    </source>
</evidence>
<dbReference type="GO" id="GO:0055085">
    <property type="term" value="P:transmembrane transport"/>
    <property type="evidence" value="ECO:0007669"/>
    <property type="project" value="InterPro"/>
</dbReference>
<sequence>MQEGDALAATALFVVLIICGVPILQLVLAAIGSFSDGVETTFKTLFSAQIRTATFNTISVAIASTVIAGLIGISLALILMTVQLRARRLMAFIFILSLMISPQISALAFKTLAGPASPLLKAIGLAPPPGTANPMLGFGGIVLVMGLQHAPLVAITLAAGLSRVPHAIIEAALLDGAKPLKIFSKILLPLVRPHLASALLLAFVAGVGNFGIPALLGLPVGYLTLPTLIFQKLASFGTNTIAEAALVSMMIGVIAGIGVVISAKLLSRNTVRLQGGDQLAAFIDAGRWRIWIEYAIWAFFVLTIFIPMMSLLATSIVPAYGMLLRFDTLTLDQYVEVLWRQDTTRRAFSNSMVYASSAAVILSLFCMLLAYGLDRRLTRIRSTVLAIVEMPYALPGVVVGIACILLFVRPLPIIGVSIYATKWIILFAYCASFMAIALKPIFAAITSLDRDIEEAALLDGAGLRKRLYSIIMPLILPSLLAGALMVFLLAFNELTVSALLWSAGTETIGVVLLNLEDAGLPTQAAATAVISTIVVAILMLVLELAGDMFPENTLPWRQLSASGKSD</sequence>
<evidence type="ECO:0000256" key="8">
    <source>
        <dbReference type="RuleBase" id="RU363032"/>
    </source>
</evidence>
<evidence type="ECO:0000259" key="9">
    <source>
        <dbReference type="PROSITE" id="PS50928"/>
    </source>
</evidence>
<reference evidence="10 11" key="1">
    <citation type="submission" date="2015-01" db="EMBL/GenBank/DDBJ databases">
        <title>Ahrensia donghaiensis sp. nov., a novel dimethylsulphoniopropionate-cleavage bacterium isolated from seawater and emended descriptions of the genus Ahrensia and Ahrensia kielensis.</title>
        <authorList>
            <person name="Liu J."/>
        </authorList>
    </citation>
    <scope>NUCLEOTIDE SEQUENCE [LARGE SCALE GENOMIC DNA]</scope>
    <source>
        <strain evidence="10 11">LZD062</strain>
    </source>
</reference>
<dbReference type="SUPFAM" id="SSF161098">
    <property type="entry name" value="MetI-like"/>
    <property type="match status" value="2"/>
</dbReference>
<protein>
    <submittedName>
        <fullName evidence="10">Iron ABC transporter permease</fullName>
    </submittedName>
</protein>
<dbReference type="PROSITE" id="PS50928">
    <property type="entry name" value="ABC_TM1"/>
    <property type="match status" value="2"/>
</dbReference>
<feature type="transmembrane region" description="Helical" evidence="8">
    <location>
        <begin position="245"/>
        <end position="266"/>
    </location>
</feature>
<organism evidence="10 11">
    <name type="scientific">Ahrensia marina</name>
    <dbReference type="NCBI Taxonomy" id="1514904"/>
    <lineage>
        <taxon>Bacteria</taxon>
        <taxon>Pseudomonadati</taxon>
        <taxon>Pseudomonadota</taxon>
        <taxon>Alphaproteobacteria</taxon>
        <taxon>Hyphomicrobiales</taxon>
        <taxon>Ahrensiaceae</taxon>
        <taxon>Ahrensia</taxon>
    </lineage>
</organism>
<feature type="domain" description="ABC transmembrane type-1" evidence="9">
    <location>
        <begin position="348"/>
        <end position="542"/>
    </location>
</feature>
<dbReference type="STRING" id="1514904.SU32_09300"/>
<keyword evidence="4" id="KW-0997">Cell inner membrane</keyword>
<evidence type="ECO:0000256" key="7">
    <source>
        <dbReference type="ARBA" id="ARBA00023136"/>
    </source>
</evidence>
<feature type="transmembrane region" description="Helical" evidence="8">
    <location>
        <begin position="524"/>
        <end position="542"/>
    </location>
</feature>
<feature type="transmembrane region" description="Helical" evidence="8">
    <location>
        <begin position="294"/>
        <end position="320"/>
    </location>
</feature>
<feature type="transmembrane region" description="Helical" evidence="8">
    <location>
        <begin position="392"/>
        <end position="411"/>
    </location>
</feature>
<feature type="transmembrane region" description="Helical" evidence="8">
    <location>
        <begin position="352"/>
        <end position="371"/>
    </location>
</feature>
<evidence type="ECO:0000256" key="5">
    <source>
        <dbReference type="ARBA" id="ARBA00022692"/>
    </source>
</evidence>
<keyword evidence="11" id="KW-1185">Reference proteome</keyword>
<feature type="transmembrane region" description="Helical" evidence="8">
    <location>
        <begin position="89"/>
        <end position="109"/>
    </location>
</feature>
<evidence type="ECO:0000256" key="2">
    <source>
        <dbReference type="ARBA" id="ARBA00022448"/>
    </source>
</evidence>
<dbReference type="CDD" id="cd06261">
    <property type="entry name" value="TM_PBP2"/>
    <property type="match status" value="2"/>
</dbReference>
<dbReference type="Pfam" id="PF00528">
    <property type="entry name" value="BPD_transp_1"/>
    <property type="match status" value="2"/>
</dbReference>
<evidence type="ECO:0000313" key="10">
    <source>
        <dbReference type="EMBL" id="KPB01259.1"/>
    </source>
</evidence>
<dbReference type="GO" id="GO:0005886">
    <property type="term" value="C:plasma membrane"/>
    <property type="evidence" value="ECO:0007669"/>
    <property type="project" value="UniProtKB-SubCell"/>
</dbReference>
<keyword evidence="3" id="KW-1003">Cell membrane</keyword>
<evidence type="ECO:0000256" key="1">
    <source>
        <dbReference type="ARBA" id="ARBA00004429"/>
    </source>
</evidence>
<feature type="transmembrane region" description="Helical" evidence="8">
    <location>
        <begin position="195"/>
        <end position="225"/>
    </location>
</feature>
<name>A0A0M9GMX8_9HYPH</name>
<dbReference type="PANTHER" id="PTHR43357">
    <property type="entry name" value="INNER MEMBRANE ABC TRANSPORTER PERMEASE PROTEIN YDCV"/>
    <property type="match status" value="1"/>
</dbReference>
<dbReference type="AlphaFoldDB" id="A0A0M9GMX8"/>